<evidence type="ECO:0000256" key="5">
    <source>
        <dbReference type="ARBA" id="ARBA00023315"/>
    </source>
</evidence>
<proteinExistence type="inferred from homology"/>
<reference evidence="9 10" key="1">
    <citation type="submission" date="2016-10" db="EMBL/GenBank/DDBJ databases">
        <authorList>
            <person name="de Groot N.N."/>
        </authorList>
    </citation>
    <scope>NUCLEOTIDE SEQUENCE [LARGE SCALE GENOMIC DNA]</scope>
    <source>
        <strain evidence="10">EB21,IBRC-M 10013,KCTC 4048</strain>
    </source>
</reference>
<dbReference type="PROSITE" id="PS51826">
    <property type="entry name" value="PSBD"/>
    <property type="match status" value="1"/>
</dbReference>
<evidence type="ECO:0000313" key="9">
    <source>
        <dbReference type="EMBL" id="SDM32657.1"/>
    </source>
</evidence>
<evidence type="ECO:0000259" key="7">
    <source>
        <dbReference type="PROSITE" id="PS50968"/>
    </source>
</evidence>
<dbReference type="InterPro" id="IPR023213">
    <property type="entry name" value="CAT-like_dom_sf"/>
</dbReference>
<dbReference type="GO" id="GO:0031405">
    <property type="term" value="F:lipoic acid binding"/>
    <property type="evidence" value="ECO:0007669"/>
    <property type="project" value="TreeGrafter"/>
</dbReference>
<feature type="domain" description="Peripheral subunit-binding (PSBD)" evidence="8">
    <location>
        <begin position="127"/>
        <end position="164"/>
    </location>
</feature>
<evidence type="ECO:0000256" key="6">
    <source>
        <dbReference type="SAM" id="MobiDB-lite"/>
    </source>
</evidence>
<keyword evidence="4" id="KW-0450">Lipoyl</keyword>
<sequence>MPQEFKLPDVGEGVAEGELLEWLVEPGDTVTEDQPVAKVETDKAAVDVPSPYNGTVKELLAEEGEMVPVGDVIMVYNVEGEDDLEDTTQSGAAESEEPAAADADEAAADTEPAGDTEEVETPSGRVFAPPSARKLARELGVDIAEVEGTGPSGRVTDQDVRAHAEGGDEAEPEPATAEGGDDTAAATESADAGSAGGQAAASTTTTAPQQVEAADREQTLAAPATRKLAEEEGVDLNAVPTDETKDGEPFVTPEAVHEYAQAQQEAQEADAKAMAAGEPMGEPQQREEREPFSGVRQTIADAMAESKYTAPHVTHHDEVDVTALVEARKELKPHAAEKDIKLTYMPFVMKACVAALKEYPIVNSSLDEENEEIVKKHYYNIGVATATDVGLMVPVVKQADRKGLLQLSSEMNELVSKARERSIALEEMRGGTFTITNIGGIGGEYATPIINYPETAILALGEIKKKPRVVTDENGEDSIEIRHVLTLSLSFDHRIIDGAEGAQFTNEVMKYLENPQLLLLE</sequence>
<dbReference type="GO" id="GO:0005737">
    <property type="term" value="C:cytoplasm"/>
    <property type="evidence" value="ECO:0007669"/>
    <property type="project" value="TreeGrafter"/>
</dbReference>
<dbReference type="Gene3D" id="3.30.559.10">
    <property type="entry name" value="Chloramphenicol acetyltransferase-like domain"/>
    <property type="match status" value="1"/>
</dbReference>
<dbReference type="EMBL" id="FNIA01000001">
    <property type="protein sequence ID" value="SDM32657.1"/>
    <property type="molecule type" value="Genomic_DNA"/>
</dbReference>
<feature type="domain" description="Lipoyl-binding" evidence="7">
    <location>
        <begin position="2"/>
        <end position="77"/>
    </location>
</feature>
<dbReference type="InterPro" id="IPR003016">
    <property type="entry name" value="2-oxoA_DH_lipoyl-BS"/>
</dbReference>
<dbReference type="InterPro" id="IPR011053">
    <property type="entry name" value="Single_hybrid_motif"/>
</dbReference>
<dbReference type="AlphaFoldDB" id="A0A1G9SBE5"/>
<dbReference type="CDD" id="cd06849">
    <property type="entry name" value="lipoyl_domain"/>
    <property type="match status" value="1"/>
</dbReference>
<dbReference type="InterPro" id="IPR004167">
    <property type="entry name" value="PSBD"/>
</dbReference>
<name>A0A1G9SBE5_9EURY</name>
<feature type="region of interest" description="Disordered" evidence="6">
    <location>
        <begin position="261"/>
        <end position="291"/>
    </location>
</feature>
<dbReference type="PROSITE" id="PS50968">
    <property type="entry name" value="BIOTINYL_LIPOYL"/>
    <property type="match status" value="1"/>
</dbReference>
<dbReference type="Gene3D" id="4.10.320.10">
    <property type="entry name" value="E3-binding domain"/>
    <property type="match status" value="2"/>
</dbReference>
<keyword evidence="10" id="KW-1185">Reference proteome</keyword>
<dbReference type="Proteomes" id="UP000199370">
    <property type="component" value="Unassembled WGS sequence"/>
</dbReference>
<keyword evidence="9" id="KW-0670">Pyruvate</keyword>
<dbReference type="InterPro" id="IPR001078">
    <property type="entry name" value="2-oxoacid_DH_actylTfrase"/>
</dbReference>
<dbReference type="STRING" id="996166.SAMN05192554_10161"/>
<dbReference type="PROSITE" id="PS00189">
    <property type="entry name" value="LIPOYL"/>
    <property type="match status" value="1"/>
</dbReference>
<evidence type="ECO:0000256" key="3">
    <source>
        <dbReference type="ARBA" id="ARBA00022679"/>
    </source>
</evidence>
<dbReference type="SUPFAM" id="SSF52777">
    <property type="entry name" value="CoA-dependent acyltransferases"/>
    <property type="match status" value="1"/>
</dbReference>
<gene>
    <name evidence="9" type="ORF">SAMN05192554_10161</name>
</gene>
<dbReference type="PANTHER" id="PTHR43178:SF5">
    <property type="entry name" value="LIPOAMIDE ACYLTRANSFERASE COMPONENT OF BRANCHED-CHAIN ALPHA-KETO ACID DEHYDROGENASE COMPLEX, MITOCHONDRIAL"/>
    <property type="match status" value="1"/>
</dbReference>
<comment type="cofactor">
    <cofactor evidence="1">
        <name>(R)-lipoate</name>
        <dbReference type="ChEBI" id="CHEBI:83088"/>
    </cofactor>
</comment>
<dbReference type="OrthoDB" id="56234at2157"/>
<dbReference type="FunFam" id="3.30.559.10:FF:000007">
    <property type="entry name" value="Dihydrolipoamide acetyltransferase component of pyruvate dehydrogenase complex"/>
    <property type="match status" value="1"/>
</dbReference>
<keyword evidence="3 9" id="KW-0808">Transferase</keyword>
<evidence type="ECO:0000259" key="8">
    <source>
        <dbReference type="PROSITE" id="PS51826"/>
    </source>
</evidence>
<feature type="compositionally biased region" description="Basic and acidic residues" evidence="6">
    <location>
        <begin position="156"/>
        <end position="166"/>
    </location>
</feature>
<dbReference type="SUPFAM" id="SSF51230">
    <property type="entry name" value="Single hybrid motif"/>
    <property type="match status" value="1"/>
</dbReference>
<dbReference type="PANTHER" id="PTHR43178">
    <property type="entry name" value="DIHYDROLIPOAMIDE ACETYLTRANSFERASE COMPONENT OF PYRUVATE DEHYDROGENASE COMPLEX"/>
    <property type="match status" value="1"/>
</dbReference>
<dbReference type="RefSeq" id="WP_089731034.1">
    <property type="nucleotide sequence ID" value="NZ_FNIA01000001.1"/>
</dbReference>
<accession>A0A1G9SBE5</accession>
<organism evidence="9 10">
    <name type="scientific">Haloarchaeobius iranensis</name>
    <dbReference type="NCBI Taxonomy" id="996166"/>
    <lineage>
        <taxon>Archaea</taxon>
        <taxon>Methanobacteriati</taxon>
        <taxon>Methanobacteriota</taxon>
        <taxon>Stenosarchaea group</taxon>
        <taxon>Halobacteria</taxon>
        <taxon>Halobacteriales</taxon>
        <taxon>Halorubellaceae</taxon>
        <taxon>Haloarchaeobius</taxon>
    </lineage>
</organism>
<dbReference type="Pfam" id="PF00198">
    <property type="entry name" value="2-oxoacid_dh"/>
    <property type="match status" value="1"/>
</dbReference>
<evidence type="ECO:0000256" key="2">
    <source>
        <dbReference type="ARBA" id="ARBA00007317"/>
    </source>
</evidence>
<dbReference type="InterPro" id="IPR050743">
    <property type="entry name" value="2-oxoacid_DH_E2_comp"/>
</dbReference>
<feature type="compositionally biased region" description="Low complexity" evidence="6">
    <location>
        <begin position="173"/>
        <end position="210"/>
    </location>
</feature>
<feature type="region of interest" description="Disordered" evidence="6">
    <location>
        <begin position="83"/>
        <end position="249"/>
    </location>
</feature>
<feature type="compositionally biased region" description="Low complexity" evidence="6">
    <location>
        <begin position="261"/>
        <end position="278"/>
    </location>
</feature>
<protein>
    <submittedName>
        <fullName evidence="9">Pyruvate dehydrogenase E2 component (Dihydrolipoamide acetyltransferase)</fullName>
    </submittedName>
</protein>
<dbReference type="SUPFAM" id="SSF47005">
    <property type="entry name" value="Peripheral subunit-binding domain of 2-oxo acid dehydrogenase complex"/>
    <property type="match status" value="1"/>
</dbReference>
<dbReference type="InterPro" id="IPR000089">
    <property type="entry name" value="Biotin_lipoyl"/>
</dbReference>
<evidence type="ECO:0000256" key="4">
    <source>
        <dbReference type="ARBA" id="ARBA00022823"/>
    </source>
</evidence>
<comment type="similarity">
    <text evidence="2">Belongs to the 2-oxoacid dehydrogenase family.</text>
</comment>
<feature type="compositionally biased region" description="Acidic residues" evidence="6">
    <location>
        <begin position="94"/>
        <end position="120"/>
    </location>
</feature>
<keyword evidence="5" id="KW-0012">Acyltransferase</keyword>
<dbReference type="Pfam" id="PF00364">
    <property type="entry name" value="Biotin_lipoyl"/>
    <property type="match status" value="1"/>
</dbReference>
<dbReference type="InterPro" id="IPR036625">
    <property type="entry name" value="E3-bd_dom_sf"/>
</dbReference>
<evidence type="ECO:0000256" key="1">
    <source>
        <dbReference type="ARBA" id="ARBA00001938"/>
    </source>
</evidence>
<dbReference type="Gene3D" id="2.40.50.100">
    <property type="match status" value="1"/>
</dbReference>
<evidence type="ECO:0000313" key="10">
    <source>
        <dbReference type="Proteomes" id="UP000199370"/>
    </source>
</evidence>
<dbReference type="Pfam" id="PF02817">
    <property type="entry name" value="E3_binding"/>
    <property type="match status" value="1"/>
</dbReference>
<dbReference type="GO" id="GO:0016407">
    <property type="term" value="F:acetyltransferase activity"/>
    <property type="evidence" value="ECO:0007669"/>
    <property type="project" value="TreeGrafter"/>
</dbReference>